<gene>
    <name evidence="2" type="ORF">UC34_25120</name>
</gene>
<dbReference type="Proteomes" id="UP000035085">
    <property type="component" value="Chromosome"/>
</dbReference>
<organism evidence="2 3">
    <name type="scientific">Pandoraea vervacti</name>
    <dbReference type="NCBI Taxonomy" id="656178"/>
    <lineage>
        <taxon>Bacteria</taxon>
        <taxon>Pseudomonadati</taxon>
        <taxon>Pseudomonadota</taxon>
        <taxon>Betaproteobacteria</taxon>
        <taxon>Burkholderiales</taxon>
        <taxon>Burkholderiaceae</taxon>
        <taxon>Pandoraea</taxon>
    </lineage>
</organism>
<keyword evidence="1" id="KW-0732">Signal</keyword>
<sequence>MRPAVALSVALLAGCAAMDPGNWQVVGPPSSYVRPAPTVVVPAPVIVQPGPAILAPPPVVITPAPAIVTPAPVIVGPRPPAPVIVAPVQPRTSRDAAHFLRERCYLEKGGCYTSESRQGYEFNPYTGDWDWVNQTDYHWKGRRGHR</sequence>
<dbReference type="EMBL" id="CP010897">
    <property type="protein sequence ID" value="APD11110.1"/>
    <property type="molecule type" value="Genomic_DNA"/>
</dbReference>
<evidence type="ECO:0000313" key="3">
    <source>
        <dbReference type="Proteomes" id="UP000035085"/>
    </source>
</evidence>
<feature type="chain" id="PRO_5047359862" description="Lipoprotein" evidence="1">
    <location>
        <begin position="19"/>
        <end position="146"/>
    </location>
</feature>
<name>A0ABM6FQN8_9BURK</name>
<protein>
    <recommendedName>
        <fullName evidence="4">Lipoprotein</fullName>
    </recommendedName>
</protein>
<evidence type="ECO:0000256" key="1">
    <source>
        <dbReference type="SAM" id="SignalP"/>
    </source>
</evidence>
<feature type="signal peptide" evidence="1">
    <location>
        <begin position="1"/>
        <end position="18"/>
    </location>
</feature>
<keyword evidence="3" id="KW-1185">Reference proteome</keyword>
<evidence type="ECO:0000313" key="2">
    <source>
        <dbReference type="EMBL" id="APD11110.1"/>
    </source>
</evidence>
<evidence type="ECO:0008006" key="4">
    <source>
        <dbReference type="Google" id="ProtNLM"/>
    </source>
</evidence>
<dbReference type="RefSeq" id="WP_052810862.1">
    <property type="nucleotide sequence ID" value="NZ_CP010897.2"/>
</dbReference>
<dbReference type="PROSITE" id="PS51257">
    <property type="entry name" value="PROKAR_LIPOPROTEIN"/>
    <property type="match status" value="1"/>
</dbReference>
<accession>A0ABM6FQN8</accession>
<reference evidence="3" key="1">
    <citation type="submission" date="2015-02" db="EMBL/GenBank/DDBJ databases">
        <title>Complete Genome Sequencing of Pandoraea vervacti NS15 sp. nov.</title>
        <authorList>
            <person name="Chan K.-G."/>
        </authorList>
    </citation>
    <scope>NUCLEOTIDE SEQUENCE [LARGE SCALE GENOMIC DNA]</scope>
    <source>
        <strain evidence="3">NS15</strain>
    </source>
</reference>
<proteinExistence type="predicted"/>